<dbReference type="HOGENOM" id="CLU_012431_0_1_0"/>
<dbReference type="Gene3D" id="3.90.1580.10">
    <property type="entry name" value="paralog of FGE (formylglycine-generating enzyme)"/>
    <property type="match status" value="1"/>
</dbReference>
<dbReference type="PANTHER" id="PTHR23150">
    <property type="entry name" value="SULFATASE MODIFYING FACTOR 1, 2"/>
    <property type="match status" value="1"/>
</dbReference>
<dbReference type="SUPFAM" id="SSF56436">
    <property type="entry name" value="C-type lectin-like"/>
    <property type="match status" value="1"/>
</dbReference>
<dbReference type="GO" id="GO:0120147">
    <property type="term" value="F:formylglycine-generating oxidase activity"/>
    <property type="evidence" value="ECO:0007669"/>
    <property type="project" value="TreeGrafter"/>
</dbReference>
<evidence type="ECO:0000313" key="3">
    <source>
        <dbReference type="Proteomes" id="UP000011704"/>
    </source>
</evidence>
<comment type="caution">
    <text evidence="2">The sequence shown here is derived from an EMBL/GenBank/DDBJ whole genome shotgun (WGS) entry which is preliminary data.</text>
</comment>
<dbReference type="Pfam" id="PF03781">
    <property type="entry name" value="FGE-sulfatase"/>
    <property type="match status" value="1"/>
</dbReference>
<feature type="domain" description="Sulfatase-modifying factor enzyme-like" evidence="1">
    <location>
        <begin position="1"/>
        <end position="234"/>
    </location>
</feature>
<dbReference type="EMBL" id="CAQJ01000065">
    <property type="protein sequence ID" value="CCQ91153.1"/>
    <property type="molecule type" value="Genomic_DNA"/>
</dbReference>
<evidence type="ECO:0000313" key="2">
    <source>
        <dbReference type="EMBL" id="CCQ91153.1"/>
    </source>
</evidence>
<dbReference type="InterPro" id="IPR016187">
    <property type="entry name" value="CTDL_fold"/>
</dbReference>
<organism evidence="2 3">
    <name type="scientific">Nitrospina gracilis (strain 3/211)</name>
    <dbReference type="NCBI Taxonomy" id="1266370"/>
    <lineage>
        <taxon>Bacteria</taxon>
        <taxon>Pseudomonadati</taxon>
        <taxon>Nitrospinota/Tectimicrobiota group</taxon>
        <taxon>Nitrospinota</taxon>
        <taxon>Nitrospinia</taxon>
        <taxon>Nitrospinales</taxon>
        <taxon>Nitrospinaceae</taxon>
        <taxon>Nitrospina</taxon>
    </lineage>
</organism>
<dbReference type="InterPro" id="IPR051043">
    <property type="entry name" value="Sulfatase_Mod_Factor_Kinase"/>
</dbReference>
<dbReference type="RefSeq" id="WP_005009479.1">
    <property type="nucleotide sequence ID" value="NZ_HG422173.1"/>
</dbReference>
<dbReference type="InParanoid" id="M1ZCQ5"/>
<protein>
    <recommendedName>
        <fullName evidence="1">Sulfatase-modifying factor enzyme-like domain-containing protein</fullName>
    </recommendedName>
</protein>
<gene>
    <name evidence="2" type="ORF">NITGR_590029</name>
</gene>
<dbReference type="InterPro" id="IPR042095">
    <property type="entry name" value="SUMF_sf"/>
</dbReference>
<proteinExistence type="predicted"/>
<dbReference type="PANTHER" id="PTHR23150:SF19">
    <property type="entry name" value="FORMYLGLYCINE-GENERATING ENZYME"/>
    <property type="match status" value="1"/>
</dbReference>
<dbReference type="AlphaFoldDB" id="M1ZCQ5"/>
<evidence type="ECO:0000259" key="1">
    <source>
        <dbReference type="Pfam" id="PF03781"/>
    </source>
</evidence>
<dbReference type="InterPro" id="IPR005532">
    <property type="entry name" value="SUMF_dom"/>
</dbReference>
<accession>M1ZCQ5</accession>
<reference evidence="2 3" key="1">
    <citation type="journal article" date="2013" name="Front. Microbiol.">
        <title>The genome of Nitrospina gracilis illuminates the metabolism and evolution of the major marine nitrite oxidizer.</title>
        <authorList>
            <person name="Luecker S."/>
            <person name="Nowka B."/>
            <person name="Rattei T."/>
            <person name="Spieck E."/>
            <person name="and Daims H."/>
        </authorList>
    </citation>
    <scope>NUCLEOTIDE SEQUENCE [LARGE SCALE GENOMIC DNA]</scope>
    <source>
        <strain evidence="2 3">3/211</strain>
    </source>
</reference>
<name>M1ZCQ5_NITG3</name>
<sequence>MVLIPEGEFVMGSMHSLRELDPTGIFQSDRHMLGPEDPAHDVYLSAYFIDIYEVTNEQYWKFLKATGLEKKPRYWNDHEFNQPRQPVVGVTWKEAQAYCQWKGKRLPTEAEWEKAGKGTGTIKYPWGDSAPTPDKLNFNRTVGKSTPVGSYEAGKSVYGVYDLSGNVAEWVKDWHFAEYYLFSPKKDPQGPDRGMYKVIRGGHWHNNAEDVRLSYRNATVPTLRQDSVGFRCAKSVMQKEAPKTTEDNSGK</sequence>
<keyword evidence="3" id="KW-1185">Reference proteome</keyword>
<dbReference type="Proteomes" id="UP000011704">
    <property type="component" value="Unassembled WGS sequence"/>
</dbReference>